<reference evidence="2 3" key="1">
    <citation type="submission" date="2015-12" db="EMBL/GenBank/DDBJ databases">
        <title>Draft genome sequence of Streptomyces silvensis ATCC 53525, a producer of novel hormone antagonists.</title>
        <authorList>
            <person name="Johnston C.W."/>
            <person name="Li Y."/>
            <person name="Magarvey N.A."/>
        </authorList>
    </citation>
    <scope>NUCLEOTIDE SEQUENCE [LARGE SCALE GENOMIC DNA]</scope>
    <source>
        <strain evidence="2 3">ATCC 53525</strain>
    </source>
</reference>
<evidence type="ECO:0000313" key="2">
    <source>
        <dbReference type="EMBL" id="KUF13154.1"/>
    </source>
</evidence>
<evidence type="ECO:0000313" key="3">
    <source>
        <dbReference type="Proteomes" id="UP000054804"/>
    </source>
</evidence>
<evidence type="ECO:0000256" key="1">
    <source>
        <dbReference type="SAM" id="MobiDB-lite"/>
    </source>
</evidence>
<dbReference type="AlphaFoldDB" id="A0A0W7WRC6"/>
<protein>
    <recommendedName>
        <fullName evidence="4">Antitoxin</fullName>
    </recommendedName>
</protein>
<dbReference type="InterPro" id="IPR028037">
    <property type="entry name" value="Antitoxin_Rv0909/MT0933"/>
</dbReference>
<feature type="compositionally biased region" description="Pro residues" evidence="1">
    <location>
        <begin position="89"/>
        <end position="103"/>
    </location>
</feature>
<feature type="region of interest" description="Disordered" evidence="1">
    <location>
        <begin position="42"/>
        <end position="103"/>
    </location>
</feature>
<evidence type="ECO:0008006" key="4">
    <source>
        <dbReference type="Google" id="ProtNLM"/>
    </source>
</evidence>
<name>A0A0W7WRC6_9ACTN</name>
<accession>A0A0W7WRC6</accession>
<proteinExistence type="predicted"/>
<gene>
    <name evidence="2" type="ORF">AT728_34180</name>
</gene>
<feature type="compositionally biased region" description="Basic and acidic residues" evidence="1">
    <location>
        <begin position="58"/>
        <end position="83"/>
    </location>
</feature>
<dbReference type="OrthoDB" id="3402428at2"/>
<dbReference type="EMBL" id="LOCL01000082">
    <property type="protein sequence ID" value="KUF13154.1"/>
    <property type="molecule type" value="Genomic_DNA"/>
</dbReference>
<keyword evidence="3" id="KW-1185">Reference proteome</keyword>
<dbReference type="Pfam" id="PF14013">
    <property type="entry name" value="MT0933_antitox"/>
    <property type="match status" value="1"/>
</dbReference>
<dbReference type="Proteomes" id="UP000054804">
    <property type="component" value="Unassembled WGS sequence"/>
</dbReference>
<dbReference type="RefSeq" id="WP_058852627.1">
    <property type="nucleotide sequence ID" value="NZ_LOCL01000082.1"/>
</dbReference>
<feature type="region of interest" description="Disordered" evidence="1">
    <location>
        <begin position="1"/>
        <end position="29"/>
    </location>
</feature>
<comment type="caution">
    <text evidence="2">The sequence shown here is derived from an EMBL/GenBank/DDBJ whole genome shotgun (WGS) entry which is preliminary data.</text>
</comment>
<dbReference type="STRING" id="1765722.AT728_34180"/>
<organism evidence="2 3">
    <name type="scientific">Streptomyces silvensis</name>
    <dbReference type="NCBI Taxonomy" id="1765722"/>
    <lineage>
        <taxon>Bacteria</taxon>
        <taxon>Bacillati</taxon>
        <taxon>Actinomycetota</taxon>
        <taxon>Actinomycetes</taxon>
        <taxon>Kitasatosporales</taxon>
        <taxon>Streptomycetaceae</taxon>
        <taxon>Streptomyces</taxon>
    </lineage>
</organism>
<sequence length="103" mass="10799">MGFLNRLKDKLAPAKGKASELAQQHGDKIDQGLDKAAQLVDRRTKGKYSDKIQTGAGKAKDALDRFSGADDGRKEDGDRKDGGGRTPPGDTPPPSSPTPPAAS</sequence>
<feature type="compositionally biased region" description="Basic and acidic residues" evidence="1">
    <location>
        <begin position="1"/>
        <end position="12"/>
    </location>
</feature>